<organism evidence="2 3">
    <name type="scientific">Pelagomonas calceolata</name>
    <dbReference type="NCBI Taxonomy" id="35677"/>
    <lineage>
        <taxon>Eukaryota</taxon>
        <taxon>Sar</taxon>
        <taxon>Stramenopiles</taxon>
        <taxon>Ochrophyta</taxon>
        <taxon>Pelagophyceae</taxon>
        <taxon>Pelagomonadales</taxon>
        <taxon>Pelagomonadaceae</taxon>
        <taxon>Pelagomonas</taxon>
    </lineage>
</organism>
<feature type="compositionally biased region" description="Acidic residues" evidence="1">
    <location>
        <begin position="376"/>
        <end position="387"/>
    </location>
</feature>
<dbReference type="Proteomes" id="UP000789595">
    <property type="component" value="Unassembled WGS sequence"/>
</dbReference>
<gene>
    <name evidence="2" type="ORF">PECAL_1P22190</name>
</gene>
<reference evidence="2" key="1">
    <citation type="submission" date="2021-11" db="EMBL/GenBank/DDBJ databases">
        <authorList>
            <consortium name="Genoscope - CEA"/>
            <person name="William W."/>
        </authorList>
    </citation>
    <scope>NUCLEOTIDE SEQUENCE</scope>
</reference>
<dbReference type="AlphaFoldDB" id="A0A8J2SC70"/>
<dbReference type="Gene3D" id="3.40.50.10190">
    <property type="entry name" value="BRCT domain"/>
    <property type="match status" value="1"/>
</dbReference>
<dbReference type="EMBL" id="CAKKNE010000001">
    <property type="protein sequence ID" value="CAH0365764.1"/>
    <property type="molecule type" value="Genomic_DNA"/>
</dbReference>
<sequence length="762" mass="81036">MDTLGLDIAKALAGKLGCKVMSYKSHGRHGGIVIVSGTYDPAFMQSLLRTAADLCSARGYPAVTFLVGGASTARNAKGRICDHTGIFGDWGVRGSKPGDSTFTSFAFEFPEDCGLLADGGMHQAGVGLEATVCRDVGAAFGLRYPAIQCGNKNRLGANFLFDLINKTGLVYVVLATKPSTEPRDLLLEAQRGGADVTRGGGISRGPNTSFKVDWMQALLYLVAARGLAQRHWTAIAAALNEAFGLELTMNAAYQKYAAIAEQRETASPVTAPVSEAEVAVALDAKRSAEKHLADLTQEVVRVLKARAAALAAGDDADEVLAARAARRRDQDLLQRTALWKLGALFVGDGARFFAAESSAGESSSGESSAGESSSDSSDDESSSDEEAAPARRLRCDELSVWPLRRIVARTGCVVVLSSTAPRGVAAALGREIGAEKLKATAAVANSGSAEERQVHEVLQWLDQWPADRWVCLDETGGLRAAYARVARAAGAVPVFAARFVSAAPSFDEETLRAVTFDEGTPPAAAAPHGSLPFLPPSYEITRADIAGREIVVTGRNFLSQRILELVLEIRFGANIMSKASRKTHIVIGPASCLEGERADQSANAKHALYTPTENPENGGHAVFLVDTKLEAMLRKGEVADALREKRGSLPAPLYVTALAVRPWRRQVCVVTGEVDGYDQVAFLAALRDTLDAKTWDRVTDDTTLLIVGDLRGRESSTKLDMARVLKVKIVRAAEVLKLLAPPPAVFADVTNGAGRPAKKTRV</sequence>
<proteinExistence type="predicted"/>
<protein>
    <submittedName>
        <fullName evidence="2">Uncharacterized protein</fullName>
    </submittedName>
</protein>
<evidence type="ECO:0000256" key="1">
    <source>
        <dbReference type="SAM" id="MobiDB-lite"/>
    </source>
</evidence>
<accession>A0A8J2SC70</accession>
<dbReference type="InterPro" id="IPR036420">
    <property type="entry name" value="BRCT_dom_sf"/>
</dbReference>
<keyword evidence="3" id="KW-1185">Reference proteome</keyword>
<feature type="compositionally biased region" description="Low complexity" evidence="1">
    <location>
        <begin position="357"/>
        <end position="375"/>
    </location>
</feature>
<evidence type="ECO:0000313" key="3">
    <source>
        <dbReference type="Proteomes" id="UP000789595"/>
    </source>
</evidence>
<evidence type="ECO:0000313" key="2">
    <source>
        <dbReference type="EMBL" id="CAH0365764.1"/>
    </source>
</evidence>
<feature type="region of interest" description="Disordered" evidence="1">
    <location>
        <begin position="357"/>
        <end position="390"/>
    </location>
</feature>
<comment type="caution">
    <text evidence="2">The sequence shown here is derived from an EMBL/GenBank/DDBJ whole genome shotgun (WGS) entry which is preliminary data.</text>
</comment>
<name>A0A8J2SC70_9STRA</name>